<organism evidence="2 3">
    <name type="scientific">Rhodoferax aquaticus</name>
    <dbReference type="NCBI Taxonomy" id="2527691"/>
    <lineage>
        <taxon>Bacteria</taxon>
        <taxon>Pseudomonadati</taxon>
        <taxon>Pseudomonadota</taxon>
        <taxon>Betaproteobacteria</taxon>
        <taxon>Burkholderiales</taxon>
        <taxon>Comamonadaceae</taxon>
        <taxon>Rhodoferax</taxon>
    </lineage>
</organism>
<dbReference type="InterPro" id="IPR036513">
    <property type="entry name" value="STAS_dom_sf"/>
</dbReference>
<reference evidence="3" key="2">
    <citation type="journal article" date="2020" name="Int. J. Syst. Evol. Microbiol.">
        <title>Genomic insights into a novel species Rhodoferax aquaticus sp. nov., isolated from freshwater.</title>
        <authorList>
            <person name="Li T."/>
            <person name="Zhuo Y."/>
            <person name="Jin C.Z."/>
            <person name="Wu X."/>
            <person name="Ko S.R."/>
            <person name="Jin F.J."/>
            <person name="Ahn C.Y."/>
            <person name="Oh H.M."/>
            <person name="Lee H.G."/>
            <person name="Jin L."/>
        </authorList>
    </citation>
    <scope>NUCLEOTIDE SEQUENCE [LARGE SCALE GENOMIC DNA]</scope>
    <source>
        <strain evidence="3">Gr-4</strain>
    </source>
</reference>
<evidence type="ECO:0000259" key="1">
    <source>
        <dbReference type="PROSITE" id="PS50801"/>
    </source>
</evidence>
<reference evidence="3" key="1">
    <citation type="submission" date="2019-02" db="EMBL/GenBank/DDBJ databases">
        <title>Complete genome sequence of Rhodoferax sp. Gr-4.</title>
        <authorList>
            <person name="Jin L."/>
        </authorList>
    </citation>
    <scope>NUCLEOTIDE SEQUENCE [LARGE SCALE GENOMIC DNA]</scope>
    <source>
        <strain evidence="3">Gr-4</strain>
    </source>
</reference>
<feature type="domain" description="STAS" evidence="1">
    <location>
        <begin position="1"/>
        <end position="88"/>
    </location>
</feature>
<dbReference type="RefSeq" id="WP_142809528.1">
    <property type="nucleotide sequence ID" value="NZ_CP036282.1"/>
</dbReference>
<dbReference type="KEGG" id="rhg:EXZ61_04755"/>
<dbReference type="Pfam" id="PF13466">
    <property type="entry name" value="STAS_2"/>
    <property type="match status" value="1"/>
</dbReference>
<dbReference type="CDD" id="cd07043">
    <property type="entry name" value="STAS_anti-anti-sigma_factors"/>
    <property type="match status" value="1"/>
</dbReference>
<dbReference type="InterPro" id="IPR052746">
    <property type="entry name" value="MlaB_ABC_Transporter"/>
</dbReference>
<keyword evidence="3" id="KW-1185">Reference proteome</keyword>
<dbReference type="InterPro" id="IPR058548">
    <property type="entry name" value="MlaB-like_STAS"/>
</dbReference>
<dbReference type="Gene3D" id="3.30.750.24">
    <property type="entry name" value="STAS domain"/>
    <property type="match status" value="1"/>
</dbReference>
<evidence type="ECO:0000313" key="3">
    <source>
        <dbReference type="Proteomes" id="UP000317365"/>
    </source>
</evidence>
<evidence type="ECO:0000313" key="2">
    <source>
        <dbReference type="EMBL" id="QDL53541.1"/>
    </source>
</evidence>
<dbReference type="AlphaFoldDB" id="A0A515ELL8"/>
<sequence length="88" mass="9366">MLSLPATLTQNDASACLEQLTAGLRSEAAQVVVDAARLRSFDTSALAVLLALRRECARAGKHFTVQGLPQRLRDLASLYGVESLLPSA</sequence>
<dbReference type="PROSITE" id="PS50801">
    <property type="entry name" value="STAS"/>
    <property type="match status" value="1"/>
</dbReference>
<gene>
    <name evidence="2" type="ORF">EXZ61_04755</name>
</gene>
<accession>A0A515ELL8</accession>
<dbReference type="PANTHER" id="PTHR35849:SF2">
    <property type="entry name" value="BLR2341 PROTEIN"/>
    <property type="match status" value="1"/>
</dbReference>
<dbReference type="SUPFAM" id="SSF52091">
    <property type="entry name" value="SpoIIaa-like"/>
    <property type="match status" value="1"/>
</dbReference>
<dbReference type="InterPro" id="IPR002645">
    <property type="entry name" value="STAS_dom"/>
</dbReference>
<dbReference type="PANTHER" id="PTHR35849">
    <property type="entry name" value="BLR2341 PROTEIN"/>
    <property type="match status" value="1"/>
</dbReference>
<dbReference type="Proteomes" id="UP000317365">
    <property type="component" value="Chromosome"/>
</dbReference>
<protein>
    <submittedName>
        <fullName evidence="2">STAS domain-containing protein</fullName>
    </submittedName>
</protein>
<dbReference type="EMBL" id="CP036282">
    <property type="protein sequence ID" value="QDL53541.1"/>
    <property type="molecule type" value="Genomic_DNA"/>
</dbReference>
<proteinExistence type="predicted"/>
<name>A0A515ELL8_9BURK</name>